<dbReference type="SUPFAM" id="SSF46785">
    <property type="entry name" value="Winged helix' DNA-binding domain"/>
    <property type="match status" value="1"/>
</dbReference>
<dbReference type="AlphaFoldDB" id="A0A318JEA7"/>
<evidence type="ECO:0000256" key="4">
    <source>
        <dbReference type="ARBA" id="ARBA00023163"/>
    </source>
</evidence>
<dbReference type="PANTHER" id="PTHR30537">
    <property type="entry name" value="HTH-TYPE TRANSCRIPTIONAL REGULATOR"/>
    <property type="match status" value="1"/>
</dbReference>
<gene>
    <name evidence="6" type="ORF">DFR38_108137</name>
</gene>
<keyword evidence="4" id="KW-0804">Transcription</keyword>
<comment type="similarity">
    <text evidence="1">Belongs to the LysR transcriptional regulatory family.</text>
</comment>
<dbReference type="PANTHER" id="PTHR30537:SF72">
    <property type="entry name" value="LYSR FAMILY TRANSCRIPTIONAL REGULATOR"/>
    <property type="match status" value="1"/>
</dbReference>
<dbReference type="GO" id="GO:0006351">
    <property type="term" value="P:DNA-templated transcription"/>
    <property type="evidence" value="ECO:0007669"/>
    <property type="project" value="TreeGrafter"/>
</dbReference>
<dbReference type="Pfam" id="PF00126">
    <property type="entry name" value="HTH_1"/>
    <property type="match status" value="1"/>
</dbReference>
<keyword evidence="2" id="KW-0805">Transcription regulation</keyword>
<dbReference type="GO" id="GO:0043565">
    <property type="term" value="F:sequence-specific DNA binding"/>
    <property type="evidence" value="ECO:0007669"/>
    <property type="project" value="TreeGrafter"/>
</dbReference>
<accession>A0A318JEA7</accession>
<dbReference type="Proteomes" id="UP000248395">
    <property type="component" value="Unassembled WGS sequence"/>
</dbReference>
<organism evidence="6 7">
    <name type="scientific">Aquitalea magnusonii</name>
    <dbReference type="NCBI Taxonomy" id="332411"/>
    <lineage>
        <taxon>Bacteria</taxon>
        <taxon>Pseudomonadati</taxon>
        <taxon>Pseudomonadota</taxon>
        <taxon>Betaproteobacteria</taxon>
        <taxon>Neisseriales</taxon>
        <taxon>Chromobacteriaceae</taxon>
        <taxon>Aquitalea</taxon>
    </lineage>
</organism>
<dbReference type="FunFam" id="1.10.10.10:FF:000001">
    <property type="entry name" value="LysR family transcriptional regulator"/>
    <property type="match status" value="1"/>
</dbReference>
<evidence type="ECO:0000259" key="5">
    <source>
        <dbReference type="PROSITE" id="PS50931"/>
    </source>
</evidence>
<dbReference type="InterPro" id="IPR058163">
    <property type="entry name" value="LysR-type_TF_proteobact-type"/>
</dbReference>
<evidence type="ECO:0000313" key="7">
    <source>
        <dbReference type="Proteomes" id="UP000248395"/>
    </source>
</evidence>
<sequence length="315" mass="34886">MDQLQAMRIYLRVAEMGSFTRAAAQLSLPKASVSTAIQQLENRLGARLLHRTTRQVSMTPDGQLYYQRCKDLLDEVEELQALFANTPARLSGRLRVDLPHAIARHSVLPNLPDFLQRHPQLEIELSSTDRLVDLLSEGFDCVLRVGQLRDSNLIARHLGWQRQINCASPDYLARHGTPHSLDELAGHRLIHYQSVLGGRRSGFEYQDSSGSLCHYSMAGALTVNNSDAYHAACLAGMGIIQAPQAGVAAQLAAGQLVEILPDWQAPPLAVSLLYANRRQLPQRCRVFMQWLSELLQPILQDSSGNAAVRADADPL</sequence>
<proteinExistence type="inferred from homology"/>
<dbReference type="Gene3D" id="3.40.190.290">
    <property type="match status" value="1"/>
</dbReference>
<dbReference type="OrthoDB" id="9178040at2"/>
<evidence type="ECO:0000256" key="3">
    <source>
        <dbReference type="ARBA" id="ARBA00023125"/>
    </source>
</evidence>
<dbReference type="InterPro" id="IPR005119">
    <property type="entry name" value="LysR_subst-bd"/>
</dbReference>
<evidence type="ECO:0000313" key="6">
    <source>
        <dbReference type="EMBL" id="PXX48045.1"/>
    </source>
</evidence>
<dbReference type="CDD" id="cd08472">
    <property type="entry name" value="PBP2_CrgA_like_3"/>
    <property type="match status" value="1"/>
</dbReference>
<dbReference type="InterPro" id="IPR000847">
    <property type="entry name" value="LysR_HTH_N"/>
</dbReference>
<dbReference type="Pfam" id="PF03466">
    <property type="entry name" value="LysR_substrate"/>
    <property type="match status" value="1"/>
</dbReference>
<comment type="caution">
    <text evidence="6">The sequence shown here is derived from an EMBL/GenBank/DDBJ whole genome shotgun (WGS) entry which is preliminary data.</text>
</comment>
<dbReference type="PRINTS" id="PR00039">
    <property type="entry name" value="HTHLYSR"/>
</dbReference>
<dbReference type="RefSeq" id="WP_059287148.1">
    <property type="nucleotide sequence ID" value="NZ_LNQU01000155.1"/>
</dbReference>
<name>A0A318JEA7_9NEIS</name>
<dbReference type="InterPro" id="IPR036390">
    <property type="entry name" value="WH_DNA-bd_sf"/>
</dbReference>
<dbReference type="PROSITE" id="PS50931">
    <property type="entry name" value="HTH_LYSR"/>
    <property type="match status" value="1"/>
</dbReference>
<keyword evidence="7" id="KW-1185">Reference proteome</keyword>
<protein>
    <submittedName>
        <fullName evidence="6">DNA-binding transcriptional LysR family regulator</fullName>
    </submittedName>
</protein>
<evidence type="ECO:0000256" key="1">
    <source>
        <dbReference type="ARBA" id="ARBA00009437"/>
    </source>
</evidence>
<dbReference type="EMBL" id="QJKC01000008">
    <property type="protein sequence ID" value="PXX48045.1"/>
    <property type="molecule type" value="Genomic_DNA"/>
</dbReference>
<reference evidence="6 7" key="1">
    <citation type="submission" date="2018-05" db="EMBL/GenBank/DDBJ databases">
        <title>Genomic Encyclopedia of Type Strains, Phase IV (KMG-IV): sequencing the most valuable type-strain genomes for metagenomic binning, comparative biology and taxonomic classification.</title>
        <authorList>
            <person name="Goeker M."/>
        </authorList>
    </citation>
    <scope>NUCLEOTIDE SEQUENCE [LARGE SCALE GENOMIC DNA]</scope>
    <source>
        <strain evidence="6 7">DSM 25134</strain>
    </source>
</reference>
<dbReference type="GO" id="GO:0003700">
    <property type="term" value="F:DNA-binding transcription factor activity"/>
    <property type="evidence" value="ECO:0007669"/>
    <property type="project" value="InterPro"/>
</dbReference>
<keyword evidence="3 6" id="KW-0238">DNA-binding</keyword>
<dbReference type="InterPro" id="IPR036388">
    <property type="entry name" value="WH-like_DNA-bd_sf"/>
</dbReference>
<feature type="domain" description="HTH lysR-type" evidence="5">
    <location>
        <begin position="1"/>
        <end position="59"/>
    </location>
</feature>
<dbReference type="SUPFAM" id="SSF53850">
    <property type="entry name" value="Periplasmic binding protein-like II"/>
    <property type="match status" value="1"/>
</dbReference>
<dbReference type="Gene3D" id="1.10.10.10">
    <property type="entry name" value="Winged helix-like DNA-binding domain superfamily/Winged helix DNA-binding domain"/>
    <property type="match status" value="1"/>
</dbReference>
<evidence type="ECO:0000256" key="2">
    <source>
        <dbReference type="ARBA" id="ARBA00023015"/>
    </source>
</evidence>
<dbReference type="FunFam" id="3.40.190.290:FF:000001">
    <property type="entry name" value="Transcriptional regulator, LysR family"/>
    <property type="match status" value="1"/>
</dbReference>